<evidence type="ECO:0000256" key="3">
    <source>
        <dbReference type="ARBA" id="ARBA00023163"/>
    </source>
</evidence>
<dbReference type="PANTHER" id="PTHR44688:SF16">
    <property type="entry name" value="DNA-BINDING TRANSCRIPTIONAL ACTIVATOR DEVR_DOSR"/>
    <property type="match status" value="1"/>
</dbReference>
<feature type="region of interest" description="Disordered" evidence="4">
    <location>
        <begin position="1"/>
        <end position="21"/>
    </location>
</feature>
<keyword evidence="2" id="KW-0238">DNA-binding</keyword>
<dbReference type="InterPro" id="IPR003018">
    <property type="entry name" value="GAF"/>
</dbReference>
<dbReference type="InterPro" id="IPR029016">
    <property type="entry name" value="GAF-like_dom_sf"/>
</dbReference>
<evidence type="ECO:0000259" key="5">
    <source>
        <dbReference type="PROSITE" id="PS50043"/>
    </source>
</evidence>
<name>A0A318RFF7_WILLI</name>
<dbReference type="RefSeq" id="WP_110473045.1">
    <property type="nucleotide sequence ID" value="NZ_QJSP01000034.1"/>
</dbReference>
<dbReference type="CDD" id="cd06170">
    <property type="entry name" value="LuxR_C_like"/>
    <property type="match status" value="1"/>
</dbReference>
<proteinExistence type="predicted"/>
<dbReference type="Pfam" id="PF00196">
    <property type="entry name" value="GerE"/>
    <property type="match status" value="1"/>
</dbReference>
<evidence type="ECO:0000256" key="4">
    <source>
        <dbReference type="SAM" id="MobiDB-lite"/>
    </source>
</evidence>
<dbReference type="InterPro" id="IPR000792">
    <property type="entry name" value="Tscrpt_reg_LuxR_C"/>
</dbReference>
<protein>
    <submittedName>
        <fullName evidence="6">LuxR family GAF modulated transcriptional regulator</fullName>
    </submittedName>
</protein>
<reference evidence="6 7" key="1">
    <citation type="submission" date="2018-06" db="EMBL/GenBank/DDBJ databases">
        <title>Genomic Encyclopedia of Type Strains, Phase IV (KMG-IV): sequencing the most valuable type-strain genomes for metagenomic binning, comparative biology and taxonomic classification.</title>
        <authorList>
            <person name="Goeker M."/>
        </authorList>
    </citation>
    <scope>NUCLEOTIDE SEQUENCE [LARGE SCALE GENOMIC DNA]</scope>
    <source>
        <strain evidence="6 7">DSM 45521</strain>
    </source>
</reference>
<dbReference type="SUPFAM" id="SSF55781">
    <property type="entry name" value="GAF domain-like"/>
    <property type="match status" value="1"/>
</dbReference>
<dbReference type="InterPro" id="IPR016032">
    <property type="entry name" value="Sig_transdc_resp-reg_C-effctor"/>
</dbReference>
<feature type="compositionally biased region" description="Polar residues" evidence="4">
    <location>
        <begin position="1"/>
        <end position="13"/>
    </location>
</feature>
<dbReference type="Gene3D" id="1.10.10.10">
    <property type="entry name" value="Winged helix-like DNA-binding domain superfamily/Winged helix DNA-binding domain"/>
    <property type="match status" value="1"/>
</dbReference>
<dbReference type="AlphaFoldDB" id="A0A318RFF7"/>
<dbReference type="PRINTS" id="PR00038">
    <property type="entry name" value="HTHLUXR"/>
</dbReference>
<keyword evidence="7" id="KW-1185">Reference proteome</keyword>
<dbReference type="GO" id="GO:0003677">
    <property type="term" value="F:DNA binding"/>
    <property type="evidence" value="ECO:0007669"/>
    <property type="project" value="UniProtKB-KW"/>
</dbReference>
<feature type="domain" description="HTH luxR-type" evidence="5">
    <location>
        <begin position="314"/>
        <end position="379"/>
    </location>
</feature>
<dbReference type="PROSITE" id="PS50043">
    <property type="entry name" value="HTH_LUXR_2"/>
    <property type="match status" value="1"/>
</dbReference>
<dbReference type="SMART" id="SM00065">
    <property type="entry name" value="GAF"/>
    <property type="match status" value="1"/>
</dbReference>
<evidence type="ECO:0000256" key="2">
    <source>
        <dbReference type="ARBA" id="ARBA00023125"/>
    </source>
</evidence>
<dbReference type="InterPro" id="IPR036388">
    <property type="entry name" value="WH-like_DNA-bd_sf"/>
</dbReference>
<comment type="caution">
    <text evidence="6">The sequence shown here is derived from an EMBL/GenBank/DDBJ whole genome shotgun (WGS) entry which is preliminary data.</text>
</comment>
<dbReference type="SMART" id="SM00421">
    <property type="entry name" value="HTH_LUXR"/>
    <property type="match status" value="1"/>
</dbReference>
<dbReference type="Gene3D" id="3.30.450.40">
    <property type="match status" value="1"/>
</dbReference>
<dbReference type="EMBL" id="QJSP01000034">
    <property type="protein sequence ID" value="PYE11694.1"/>
    <property type="molecule type" value="Genomic_DNA"/>
</dbReference>
<keyword evidence="1" id="KW-0805">Transcription regulation</keyword>
<keyword evidence="3" id="KW-0804">Transcription</keyword>
<dbReference type="SUPFAM" id="SSF46894">
    <property type="entry name" value="C-terminal effector domain of the bipartite response regulators"/>
    <property type="match status" value="1"/>
</dbReference>
<evidence type="ECO:0000313" key="6">
    <source>
        <dbReference type="EMBL" id="PYE11694.1"/>
    </source>
</evidence>
<evidence type="ECO:0000256" key="1">
    <source>
        <dbReference type="ARBA" id="ARBA00023015"/>
    </source>
</evidence>
<sequence length="386" mass="42211">MSRDLSSASGENEPTTHETAHRHLCAVYELLGTTPRPEPATTLDTQLTSARDGLHRFLKDASVPTEVRSEACRQLHLIHQDQSRLLNERVIRSVSSITEIRQGITTLAGKSTTDLIAAVPRSLCCDLDFERAMISSIHGSMWIPRQLHFAQRGDPDDLEFERYVNSVQIPLVNAPLETEIVRNRAASMVRDPEDDKRTFKQLVEVSRSSGYVAAPLISRGQAIGIIHADRPAGKGAVVHEDLETLSAFSECLSLLFESAILAERLRDSAISFEREFSEITAALSDLSLDAYDPFRDASGPPPAGANTAAVSPHGSPQTAFLTAREREVLQHMGTGSTNAQIARALVISEETVKSHLKQISKKLGTSTRSAAVAKFAQLTRSSSRPR</sequence>
<evidence type="ECO:0000313" key="7">
    <source>
        <dbReference type="Proteomes" id="UP000247591"/>
    </source>
</evidence>
<organism evidence="6 7">
    <name type="scientific">Williamsia limnetica</name>
    <dbReference type="NCBI Taxonomy" id="882452"/>
    <lineage>
        <taxon>Bacteria</taxon>
        <taxon>Bacillati</taxon>
        <taxon>Actinomycetota</taxon>
        <taxon>Actinomycetes</taxon>
        <taxon>Mycobacteriales</taxon>
        <taxon>Nocardiaceae</taxon>
        <taxon>Williamsia</taxon>
    </lineage>
</organism>
<dbReference type="GO" id="GO:0006355">
    <property type="term" value="P:regulation of DNA-templated transcription"/>
    <property type="evidence" value="ECO:0007669"/>
    <property type="project" value="InterPro"/>
</dbReference>
<dbReference type="OrthoDB" id="161302at2"/>
<dbReference type="Proteomes" id="UP000247591">
    <property type="component" value="Unassembled WGS sequence"/>
</dbReference>
<gene>
    <name evidence="6" type="ORF">DFR67_13411</name>
</gene>
<accession>A0A318RFF7</accession>
<dbReference type="PANTHER" id="PTHR44688">
    <property type="entry name" value="DNA-BINDING TRANSCRIPTIONAL ACTIVATOR DEVR_DOSR"/>
    <property type="match status" value="1"/>
</dbReference>